<dbReference type="Proteomes" id="UP000824238">
    <property type="component" value="Unassembled WGS sequence"/>
</dbReference>
<reference evidence="3" key="1">
    <citation type="submission" date="2020-10" db="EMBL/GenBank/DDBJ databases">
        <authorList>
            <person name="Gilroy R."/>
        </authorList>
    </citation>
    <scope>NUCLEOTIDE SEQUENCE</scope>
    <source>
        <strain evidence="3">ChiGjej3B3-7149</strain>
    </source>
</reference>
<dbReference type="AlphaFoldDB" id="A0A9D1DM14"/>
<feature type="transmembrane region" description="Helical" evidence="1">
    <location>
        <begin position="111"/>
        <end position="133"/>
    </location>
</feature>
<feature type="transmembrane region" description="Helical" evidence="1">
    <location>
        <begin position="287"/>
        <end position="306"/>
    </location>
</feature>
<dbReference type="InterPro" id="IPR052173">
    <property type="entry name" value="Beta-lactam_resp_regulator"/>
</dbReference>
<comment type="caution">
    <text evidence="3">The sequence shown here is derived from an EMBL/GenBank/DDBJ whole genome shotgun (WGS) entry which is preliminary data.</text>
</comment>
<dbReference type="Pfam" id="PF05569">
    <property type="entry name" value="Peptidase_M56"/>
    <property type="match status" value="1"/>
</dbReference>
<evidence type="ECO:0000313" key="4">
    <source>
        <dbReference type="Proteomes" id="UP000824238"/>
    </source>
</evidence>
<evidence type="ECO:0000256" key="1">
    <source>
        <dbReference type="SAM" id="Phobius"/>
    </source>
</evidence>
<protein>
    <recommendedName>
        <fullName evidence="2">Peptidase M56 domain-containing protein</fullName>
    </recommendedName>
</protein>
<dbReference type="PANTHER" id="PTHR34978">
    <property type="entry name" value="POSSIBLE SENSOR-TRANSDUCER PROTEIN BLAR"/>
    <property type="match status" value="1"/>
</dbReference>
<keyword evidence="1" id="KW-0812">Transmembrane</keyword>
<keyword evidence="1" id="KW-1133">Transmembrane helix</keyword>
<dbReference type="InterPro" id="IPR008756">
    <property type="entry name" value="Peptidase_M56"/>
</dbReference>
<feature type="transmembrane region" description="Helical" evidence="1">
    <location>
        <begin position="36"/>
        <end position="54"/>
    </location>
</feature>
<evidence type="ECO:0000313" key="3">
    <source>
        <dbReference type="EMBL" id="HIR55332.1"/>
    </source>
</evidence>
<name>A0A9D1DM14_9FIRM</name>
<reference evidence="3" key="2">
    <citation type="journal article" date="2021" name="PeerJ">
        <title>Extensive microbial diversity within the chicken gut microbiome revealed by metagenomics and culture.</title>
        <authorList>
            <person name="Gilroy R."/>
            <person name="Ravi A."/>
            <person name="Getino M."/>
            <person name="Pursley I."/>
            <person name="Horton D.L."/>
            <person name="Alikhan N.F."/>
            <person name="Baker D."/>
            <person name="Gharbi K."/>
            <person name="Hall N."/>
            <person name="Watson M."/>
            <person name="Adriaenssens E.M."/>
            <person name="Foster-Nyarko E."/>
            <person name="Jarju S."/>
            <person name="Secka A."/>
            <person name="Antonio M."/>
            <person name="Oren A."/>
            <person name="Chaudhuri R.R."/>
            <person name="La Ragione R."/>
            <person name="Hildebrand F."/>
            <person name="Pallen M.J."/>
        </authorList>
    </citation>
    <scope>NUCLEOTIDE SEQUENCE</scope>
    <source>
        <strain evidence="3">ChiGjej3B3-7149</strain>
    </source>
</reference>
<gene>
    <name evidence="3" type="ORF">IAD36_07065</name>
</gene>
<proteinExistence type="predicted"/>
<dbReference type="CDD" id="cd07341">
    <property type="entry name" value="M56_BlaR1_MecR1_like"/>
    <property type="match status" value="1"/>
</dbReference>
<feature type="domain" description="Peptidase M56" evidence="2">
    <location>
        <begin position="7"/>
        <end position="279"/>
    </location>
</feature>
<dbReference type="EMBL" id="DVHH01000169">
    <property type="protein sequence ID" value="HIR55332.1"/>
    <property type="molecule type" value="Genomic_DNA"/>
</dbReference>
<evidence type="ECO:0000259" key="2">
    <source>
        <dbReference type="Pfam" id="PF05569"/>
    </source>
</evidence>
<organism evidence="3 4">
    <name type="scientific">Candidatus Scatomorpha intestinigallinarum</name>
    <dbReference type="NCBI Taxonomy" id="2840923"/>
    <lineage>
        <taxon>Bacteria</taxon>
        <taxon>Bacillati</taxon>
        <taxon>Bacillota</taxon>
        <taxon>Clostridia</taxon>
        <taxon>Eubacteriales</taxon>
        <taxon>Candidatus Scatomorpha</taxon>
    </lineage>
</organism>
<accession>A0A9D1DM14</accession>
<sequence length="713" mass="77020">MAEIFQKALNMSIAAGWLILAVIALRLLLRRAPKRFRLLLWAVVGLRLALPWSIESALSLIPSAQTLPEGIMLERAPVLDTGISALNGAINPGFTAAFTPELGVSANPLQVLLPIAAAFWMLGAAAMLLWALVSWLRLRKRVREAVRLEENVYECEIASPFVLGLFSPRIYLPFSLENGERELVLAHERAHITAGDHIIKPLGWLLLAAHWYNPLVWLAYALFCRDIELACDERVVRGLSLSDRADYSQALLDLSRPRGGVRACPLAFGESSVKGRVKSVLSYKKPAFWLVLLAVVVCVGAAVCFLTDPKEEAEPVDDGDGGVVISARLEENFPAQVLDYAFACTEEMAEELSYLGLKSAELTDLSCYAEVEAPEGGTLLLFRLGARFELAEPESVAPAGGMVIEDGWLTRPDSGGDRFMLLLRDGDDWRFIGLVTEQVLSEYGTDYDAAALGEYALAASSAPVISLAEGLEGLPEGLLDCACFCVQLQATYSAYELTSVEITQLELAAEFDGPDGGTLCLYKLGSRGKLADADAMPAGGVQIADGWFNDGLLYMLLRRDGEDLSYIGVMHELTLDEMGGDYEAAALDLYGRVLAGGVTWSSNLAMSSLNAIQCRFEFNYNALDMRFSASCAEGQLESSGHTLIWTPEPDTAFAVVSFTLRDASGESVSGSIVITRIARSSEASSTYLASLACPGYVMEPLANGTGATIRAAE</sequence>
<feature type="transmembrane region" description="Helical" evidence="1">
    <location>
        <begin position="12"/>
        <end position="29"/>
    </location>
</feature>
<keyword evidence="1" id="KW-0472">Membrane</keyword>
<dbReference type="PANTHER" id="PTHR34978:SF3">
    <property type="entry name" value="SLR0241 PROTEIN"/>
    <property type="match status" value="1"/>
</dbReference>